<evidence type="ECO:0000256" key="2">
    <source>
        <dbReference type="ARBA" id="ARBA00006490"/>
    </source>
</evidence>
<comment type="cofactor">
    <cofactor evidence="1">
        <name>pyridoxal 5'-phosphate</name>
        <dbReference type="ChEBI" id="CHEBI:597326"/>
    </cofactor>
</comment>
<dbReference type="GO" id="GO:0051536">
    <property type="term" value="F:iron-sulfur cluster binding"/>
    <property type="evidence" value="ECO:0007669"/>
    <property type="project" value="UniProtKB-KW"/>
</dbReference>
<evidence type="ECO:0000256" key="7">
    <source>
        <dbReference type="ARBA" id="ARBA00023014"/>
    </source>
</evidence>
<keyword evidence="7" id="KW-0411">Iron-sulfur</keyword>
<reference evidence="9" key="1">
    <citation type="submission" date="2018-05" db="EMBL/GenBank/DDBJ databases">
        <authorList>
            <person name="Lanie J.A."/>
            <person name="Ng W.-L."/>
            <person name="Kazmierczak K.M."/>
            <person name="Andrzejewski T.M."/>
            <person name="Davidsen T.M."/>
            <person name="Wayne K.J."/>
            <person name="Tettelin H."/>
            <person name="Glass J.I."/>
            <person name="Rusch D."/>
            <person name="Podicherti R."/>
            <person name="Tsui H.-C.T."/>
            <person name="Winkler M.E."/>
        </authorList>
    </citation>
    <scope>NUCLEOTIDE SEQUENCE</scope>
</reference>
<accession>A0A382KS89</accession>
<dbReference type="SUPFAM" id="SSF53383">
    <property type="entry name" value="PLP-dependent transferases"/>
    <property type="match status" value="1"/>
</dbReference>
<dbReference type="EMBL" id="UINC01082028">
    <property type="protein sequence ID" value="SVC26425.1"/>
    <property type="molecule type" value="Genomic_DNA"/>
</dbReference>
<evidence type="ECO:0000256" key="4">
    <source>
        <dbReference type="ARBA" id="ARBA00022723"/>
    </source>
</evidence>
<evidence type="ECO:0000259" key="8">
    <source>
        <dbReference type="Pfam" id="PF00266"/>
    </source>
</evidence>
<dbReference type="Gene3D" id="3.40.640.10">
    <property type="entry name" value="Type I PLP-dependent aspartate aminotransferase-like (Major domain)"/>
    <property type="match status" value="1"/>
</dbReference>
<dbReference type="InterPro" id="IPR000192">
    <property type="entry name" value="Aminotrans_V_dom"/>
</dbReference>
<comment type="similarity">
    <text evidence="2">Belongs to the class-V pyridoxal-phosphate-dependent aminotransferase family. NifS/IscS subfamily.</text>
</comment>
<dbReference type="InterPro" id="IPR015422">
    <property type="entry name" value="PyrdxlP-dep_Trfase_small"/>
</dbReference>
<feature type="non-terminal residue" evidence="9">
    <location>
        <position position="1"/>
    </location>
</feature>
<dbReference type="AlphaFoldDB" id="A0A382KS89"/>
<dbReference type="Pfam" id="PF00266">
    <property type="entry name" value="Aminotran_5"/>
    <property type="match status" value="1"/>
</dbReference>
<keyword evidence="6" id="KW-0408">Iron</keyword>
<evidence type="ECO:0000256" key="6">
    <source>
        <dbReference type="ARBA" id="ARBA00023004"/>
    </source>
</evidence>
<dbReference type="GO" id="GO:0016740">
    <property type="term" value="F:transferase activity"/>
    <property type="evidence" value="ECO:0007669"/>
    <property type="project" value="UniProtKB-KW"/>
</dbReference>
<name>A0A382KS89_9ZZZZ</name>
<evidence type="ECO:0000256" key="3">
    <source>
        <dbReference type="ARBA" id="ARBA00022679"/>
    </source>
</evidence>
<dbReference type="Gene3D" id="1.10.260.50">
    <property type="match status" value="1"/>
</dbReference>
<sequence length="326" mass="33587">VELTNEIFQERVYLDHAASTPVRPEVVAAMLPWLADHPGNPSGSHAAAREARRAVDDARDHVAVLVGCLPGEVVFTSGGTEADNLAVDGVVRATGGLPVCSPAEHPAVLAPVVDAGGSVVPTDAAGRINLEALGDLLSGPDGERVRLVSAMAVNNETGVVTDVDAVADVVDRHAPQAVVHSDAVQAAAWLDLPTAVRRAGLVSITGHKFGGPKGGGALVVRAGVPLAPVLRGGGQERERRSGTQNVPAIVGLGEAARLMAIEREPLGVRVGVMRDRLEGGLRAGIDGVHRTVPDGVPRTPGVAHLCFDGIESEELLFLLERDGIAA</sequence>
<dbReference type="InterPro" id="IPR015421">
    <property type="entry name" value="PyrdxlP-dep_Trfase_major"/>
</dbReference>
<gene>
    <name evidence="9" type="ORF">METZ01_LOCUS279279</name>
</gene>
<dbReference type="PANTHER" id="PTHR11601">
    <property type="entry name" value="CYSTEINE DESULFURYLASE FAMILY MEMBER"/>
    <property type="match status" value="1"/>
</dbReference>
<dbReference type="InterPro" id="IPR016454">
    <property type="entry name" value="Cysteine_dSase"/>
</dbReference>
<dbReference type="PIRSF" id="PIRSF005572">
    <property type="entry name" value="NifS"/>
    <property type="match status" value="1"/>
</dbReference>
<evidence type="ECO:0000256" key="5">
    <source>
        <dbReference type="ARBA" id="ARBA00022898"/>
    </source>
</evidence>
<keyword evidence="3" id="KW-0808">Transferase</keyword>
<feature type="non-terminal residue" evidence="9">
    <location>
        <position position="326"/>
    </location>
</feature>
<proteinExistence type="inferred from homology"/>
<protein>
    <recommendedName>
        <fullName evidence="8">Aminotransferase class V domain-containing protein</fullName>
    </recommendedName>
</protein>
<keyword evidence="5" id="KW-0663">Pyridoxal phosphate</keyword>
<dbReference type="InterPro" id="IPR015424">
    <property type="entry name" value="PyrdxlP-dep_Trfase"/>
</dbReference>
<dbReference type="Gene3D" id="3.90.1150.10">
    <property type="entry name" value="Aspartate Aminotransferase, domain 1"/>
    <property type="match status" value="1"/>
</dbReference>
<dbReference type="GO" id="GO:0046872">
    <property type="term" value="F:metal ion binding"/>
    <property type="evidence" value="ECO:0007669"/>
    <property type="project" value="UniProtKB-KW"/>
</dbReference>
<dbReference type="PANTHER" id="PTHR11601:SF34">
    <property type="entry name" value="CYSTEINE DESULFURASE"/>
    <property type="match status" value="1"/>
</dbReference>
<evidence type="ECO:0000313" key="9">
    <source>
        <dbReference type="EMBL" id="SVC26425.1"/>
    </source>
</evidence>
<evidence type="ECO:0000256" key="1">
    <source>
        <dbReference type="ARBA" id="ARBA00001933"/>
    </source>
</evidence>
<organism evidence="9">
    <name type="scientific">marine metagenome</name>
    <dbReference type="NCBI Taxonomy" id="408172"/>
    <lineage>
        <taxon>unclassified sequences</taxon>
        <taxon>metagenomes</taxon>
        <taxon>ecological metagenomes</taxon>
    </lineage>
</organism>
<keyword evidence="4" id="KW-0479">Metal-binding</keyword>
<feature type="domain" description="Aminotransferase class V" evidence="8">
    <location>
        <begin position="12"/>
        <end position="325"/>
    </location>
</feature>